<dbReference type="EMBL" id="CP039350">
    <property type="protein sequence ID" value="QCD96813.1"/>
    <property type="molecule type" value="Genomic_DNA"/>
</dbReference>
<evidence type="ECO:0000313" key="2">
    <source>
        <dbReference type="Proteomes" id="UP000501690"/>
    </source>
</evidence>
<dbReference type="Gene3D" id="3.30.565.10">
    <property type="entry name" value="Histidine kinase-like ATPase, C-terminal domain"/>
    <property type="match status" value="1"/>
</dbReference>
<evidence type="ECO:0000313" key="1">
    <source>
        <dbReference type="EMBL" id="QCD96813.1"/>
    </source>
</evidence>
<dbReference type="InterPro" id="IPR036890">
    <property type="entry name" value="HATPase_C_sf"/>
</dbReference>
<gene>
    <name evidence="1" type="ORF">DEO72_LG6g1523</name>
</gene>
<dbReference type="SUPFAM" id="SSF55874">
    <property type="entry name" value="ATPase domain of HSP90 chaperone/DNA topoisomerase II/histidine kinase"/>
    <property type="match status" value="1"/>
</dbReference>
<name>A0A4D6M7J2_VIGUN</name>
<dbReference type="AlphaFoldDB" id="A0A4D6M7J2"/>
<reference evidence="1 2" key="1">
    <citation type="submission" date="2019-04" db="EMBL/GenBank/DDBJ databases">
        <title>An improved genome assembly and genetic linkage map for asparagus bean, Vigna unguiculata ssp. sesquipedialis.</title>
        <authorList>
            <person name="Xia Q."/>
            <person name="Zhang R."/>
            <person name="Dong Y."/>
        </authorList>
    </citation>
    <scope>NUCLEOTIDE SEQUENCE [LARGE SCALE GENOMIC DNA]</scope>
    <source>
        <tissue evidence="1">Leaf</tissue>
    </source>
</reference>
<proteinExistence type="predicted"/>
<protein>
    <submittedName>
        <fullName evidence="1">DNA gyrase subunit B</fullName>
    </submittedName>
</protein>
<dbReference type="Proteomes" id="UP000501690">
    <property type="component" value="Linkage Group LG6"/>
</dbReference>
<keyword evidence="2" id="KW-1185">Reference proteome</keyword>
<sequence length="180" mass="20638">MFGPPPISSFFPIYGFEVVVQISCWVWSGERQSTNLRIKLLLKVEPANYELHYRLSLYFSSVGQGGDGDCKVLRMEEWHVLGNGLFDTCMCLEAWTLLGKGPRWTLEALDLKGYTIWCCLVYEILINVVDEAQARFPSRIDVILVVDDFMSITDNGCQIREKFEEDLNVMLPKCDVIINK</sequence>
<accession>A0A4D6M7J2</accession>
<organism evidence="1 2">
    <name type="scientific">Vigna unguiculata</name>
    <name type="common">Cowpea</name>
    <dbReference type="NCBI Taxonomy" id="3917"/>
    <lineage>
        <taxon>Eukaryota</taxon>
        <taxon>Viridiplantae</taxon>
        <taxon>Streptophyta</taxon>
        <taxon>Embryophyta</taxon>
        <taxon>Tracheophyta</taxon>
        <taxon>Spermatophyta</taxon>
        <taxon>Magnoliopsida</taxon>
        <taxon>eudicotyledons</taxon>
        <taxon>Gunneridae</taxon>
        <taxon>Pentapetalae</taxon>
        <taxon>rosids</taxon>
        <taxon>fabids</taxon>
        <taxon>Fabales</taxon>
        <taxon>Fabaceae</taxon>
        <taxon>Papilionoideae</taxon>
        <taxon>50 kb inversion clade</taxon>
        <taxon>NPAAA clade</taxon>
        <taxon>indigoferoid/millettioid clade</taxon>
        <taxon>Phaseoleae</taxon>
        <taxon>Vigna</taxon>
    </lineage>
</organism>